<dbReference type="AlphaFoldDB" id="A0A1J6ICB8"/>
<feature type="region of interest" description="Disordered" evidence="1">
    <location>
        <begin position="180"/>
        <end position="199"/>
    </location>
</feature>
<dbReference type="Gramene" id="OIS96610">
    <property type="protein sequence ID" value="OIS96610"/>
    <property type="gene ID" value="A4A49_14032"/>
</dbReference>
<evidence type="ECO:0000256" key="1">
    <source>
        <dbReference type="SAM" id="MobiDB-lite"/>
    </source>
</evidence>
<dbReference type="Gene3D" id="2.60.40.150">
    <property type="entry name" value="C2 domain"/>
    <property type="match status" value="1"/>
</dbReference>
<reference evidence="3" key="1">
    <citation type="submission" date="2016-11" db="EMBL/GenBank/DDBJ databases">
        <title>The genome of Nicotiana attenuata.</title>
        <authorList>
            <person name="Xu S."/>
            <person name="Brockmoeller T."/>
            <person name="Gaquerel E."/>
            <person name="Navarro A."/>
            <person name="Kuhl H."/>
            <person name="Gase K."/>
            <person name="Ling Z."/>
            <person name="Zhou W."/>
            <person name="Kreitzer C."/>
            <person name="Stanke M."/>
            <person name="Tang H."/>
            <person name="Lyons E."/>
            <person name="Pandey P."/>
            <person name="Pandey S.P."/>
            <person name="Timmermann B."/>
            <person name="Baldwin I.T."/>
        </authorList>
    </citation>
    <scope>NUCLEOTIDE SEQUENCE [LARGE SCALE GENOMIC DNA]</scope>
    <source>
        <strain evidence="3">UT</strain>
    </source>
</reference>
<evidence type="ECO:0000313" key="3">
    <source>
        <dbReference type="EMBL" id="OIS96610.1"/>
    </source>
</evidence>
<name>A0A1J6ICB8_NICAT</name>
<organism evidence="3 4">
    <name type="scientific">Nicotiana attenuata</name>
    <name type="common">Coyote tobacco</name>
    <dbReference type="NCBI Taxonomy" id="49451"/>
    <lineage>
        <taxon>Eukaryota</taxon>
        <taxon>Viridiplantae</taxon>
        <taxon>Streptophyta</taxon>
        <taxon>Embryophyta</taxon>
        <taxon>Tracheophyta</taxon>
        <taxon>Spermatophyta</taxon>
        <taxon>Magnoliopsida</taxon>
        <taxon>eudicotyledons</taxon>
        <taxon>Gunneridae</taxon>
        <taxon>Pentapetalae</taxon>
        <taxon>asterids</taxon>
        <taxon>lamiids</taxon>
        <taxon>Solanales</taxon>
        <taxon>Solanaceae</taxon>
        <taxon>Nicotianoideae</taxon>
        <taxon>Nicotianeae</taxon>
        <taxon>Nicotiana</taxon>
    </lineage>
</organism>
<comment type="caution">
    <text evidence="3">The sequence shown here is derived from an EMBL/GenBank/DDBJ whole genome shotgun (WGS) entry which is preliminary data.</text>
</comment>
<feature type="domain" description="C2" evidence="2">
    <location>
        <begin position="1"/>
        <end position="120"/>
    </location>
</feature>
<dbReference type="Proteomes" id="UP000187609">
    <property type="component" value="Unassembled WGS sequence"/>
</dbReference>
<dbReference type="PROSITE" id="PS50004">
    <property type="entry name" value="C2"/>
    <property type="match status" value="1"/>
</dbReference>
<dbReference type="STRING" id="49451.A0A1J6ICB8"/>
<evidence type="ECO:0000313" key="4">
    <source>
        <dbReference type="Proteomes" id="UP000187609"/>
    </source>
</evidence>
<dbReference type="InterPro" id="IPR035892">
    <property type="entry name" value="C2_domain_sf"/>
</dbReference>
<proteinExistence type="predicted"/>
<dbReference type="SMART" id="SM00239">
    <property type="entry name" value="C2"/>
    <property type="match status" value="1"/>
</dbReference>
<evidence type="ECO:0000259" key="2">
    <source>
        <dbReference type="PROSITE" id="PS50004"/>
    </source>
</evidence>
<dbReference type="InterPro" id="IPR000008">
    <property type="entry name" value="C2_dom"/>
</dbReference>
<dbReference type="EMBL" id="MJEQ01037193">
    <property type="protein sequence ID" value="OIS96610.1"/>
    <property type="molecule type" value="Genomic_DNA"/>
</dbReference>
<dbReference type="PANTHER" id="PTHR32246">
    <property type="entry name" value="INGRESSION PROTEIN FIC1"/>
    <property type="match status" value="1"/>
</dbReference>
<dbReference type="OMA" id="FEVTLIC"/>
<gene>
    <name evidence="3" type="ORF">A4A49_14032</name>
</gene>
<keyword evidence="4" id="KW-1185">Reference proteome</keyword>
<accession>A0A1J6ICB8</accession>
<protein>
    <recommendedName>
        <fullName evidence="2">C2 domain-containing protein</fullName>
    </recommendedName>
</protein>
<dbReference type="SUPFAM" id="SSF49562">
    <property type="entry name" value="C2 domain (Calcium/lipid-binding domain, CaLB)"/>
    <property type="match status" value="1"/>
</dbReference>
<sequence>MHLNKVIPLNMKARYFYFTVHSASDLQDVREFGRMKVYAKVSIAGKTKCTEVDRLNETNPKWNARLCFIVPEKDIIKGSTIPSKIELFCKRTFSHDKYVGELLVSLAPRYKGECTFPVRRNDSNESKSFGTLTFSHALGDKFIVANSSSSSSSSSVKDNNLLIDIINIGVDLANIAMATEEEEEEDYDDDVEEEEEDLL</sequence>
<dbReference type="Pfam" id="PF00168">
    <property type="entry name" value="C2"/>
    <property type="match status" value="1"/>
</dbReference>
<dbReference type="SMR" id="A0A1J6ICB8"/>
<dbReference type="PANTHER" id="PTHR32246:SF96">
    <property type="entry name" value="PROTEIN SRC2 HOMOLOG"/>
    <property type="match status" value="1"/>
</dbReference>